<sequence>MNLPEELPEGTAVYILYPVRIDFWHSKIEISHKIKQMKYLKILLSTEYKNDIRLYITNAETKYTKISISTAWNEGMTLEEFKEYLES</sequence>
<reference evidence="1 2" key="1">
    <citation type="journal article" date="2015" name="Plant Pathol. J.">
        <title>Isolation and Genomic Characterization of the T4-Like Bacteriophage PM2 Infecting Pectobacterium carotovorum subsp. carotovorum.</title>
        <authorList>
            <person name="Lim J.A."/>
            <person name="Lee D.H."/>
            <person name="Heu S."/>
        </authorList>
    </citation>
    <scope>NUCLEOTIDE SEQUENCE [LARGE SCALE GENOMIC DNA]</scope>
</reference>
<dbReference type="OrthoDB" id="28231at10239"/>
<dbReference type="KEGG" id="vg:26637963"/>
<evidence type="ECO:0000313" key="1">
    <source>
        <dbReference type="EMBL" id="AHY25032.1"/>
    </source>
</evidence>
<dbReference type="RefSeq" id="YP_009211491.1">
    <property type="nucleotide sequence ID" value="NC_028940.1"/>
</dbReference>
<proteinExistence type="predicted"/>
<accession>A0A0A0Q3D2</accession>
<dbReference type="EMBL" id="KF835987">
    <property type="protein sequence ID" value="AHY25032.1"/>
    <property type="molecule type" value="Genomic_DNA"/>
</dbReference>
<dbReference type="GeneID" id="26637963"/>
<dbReference type="Proteomes" id="UP000030739">
    <property type="component" value="Segment"/>
</dbReference>
<keyword evidence="2" id="KW-1185">Reference proteome</keyword>
<organism evidence="1 2">
    <name type="scientific">Pectobacterium bacteriophage PM2</name>
    <dbReference type="NCBI Taxonomy" id="1429794"/>
    <lineage>
        <taxon>Viruses</taxon>
        <taxon>Duplodnaviria</taxon>
        <taxon>Heunggongvirae</taxon>
        <taxon>Uroviricota</taxon>
        <taxon>Caudoviricetes</taxon>
        <taxon>Pantevenvirales</taxon>
        <taxon>Straboviridae</taxon>
        <taxon>Tevenvirinae</taxon>
        <taxon>Mosugukvirus</taxon>
        <taxon>Mosugukvirus pm2</taxon>
    </lineage>
</organism>
<evidence type="ECO:0000313" key="2">
    <source>
        <dbReference type="Proteomes" id="UP000030739"/>
    </source>
</evidence>
<protein>
    <submittedName>
        <fullName evidence="1">Uncharacterized protein</fullName>
    </submittedName>
</protein>
<name>A0A0A0Q3D2_9CAUD</name>
<gene>
    <name evidence="1" type="ORF">PM2_070</name>
</gene>